<dbReference type="GO" id="GO:0005524">
    <property type="term" value="F:ATP binding"/>
    <property type="evidence" value="ECO:0007669"/>
    <property type="project" value="UniProtKB-UniRule"/>
</dbReference>
<sequence>MSTKRITNKILFESPSILSNEEEEIKKSDFDFDKKLGDGAFGNVWKVRHRHTKESYALKQVAKEKVVKMQAQFCREVYIMYNLNHPNIAKLYNHFEDEKYFYLIMEICEGGNLFQRLHKQKQFMEFEAGQYFYEVLMAVEYLHSHVPAIIHRDIKPENILLDKNGHVKLTDFGWSNYYINENEPRTTVCGTPEYLPPEMVEQKAHDTSADVWCLGVLLYEMLVGHTPFRSQAKQNMLSNISKCKPKFPLSFPSQAKDLISKILVKKTHKRLDISEILEHPWIISIAEMIKAVPSKISSIPIPQYHENTPVEFKCYKVIGQAKKVLSLNTNIIQTSEQIALASTRRTIEKASSSSSNISNLTLSDSEIGMSDSELSKDLIEDIACRESLRIIKGEITSKTANSKLVQNELDTKDKLIKDFTSKIIELQNKITQKTQEKSSLNTYLESLKSQIIETNEKISQIFTSVEAEPMVSKIHELKQKFLSKCRAAEILKKKISASIENTQKIASNQITKEQELINLKNYLDSLSFSNKNDQEREKIMILEINKQVLHNQIHSNYDITKDAIESMKKEIEKEISSILDNDLAHNVDKISNFITETKNKCQGFEIKEIELEKDFLARKDMILKIFRDKKDMFYTELRLEKENKQKNVVEKFRNDKKIIIMEMQIEKINENKSCLNVQEYENARETYEELKKYKLKYYEKVKKLRSKHFDFKVKKRKNFKVLNAKIQECERLKNEVSL</sequence>
<dbReference type="EMBL" id="MPUH01001512">
    <property type="protein sequence ID" value="OMJ67355.1"/>
    <property type="molecule type" value="Genomic_DNA"/>
</dbReference>
<evidence type="ECO:0000256" key="16">
    <source>
        <dbReference type="PROSITE-ProRule" id="PRU10141"/>
    </source>
</evidence>
<dbReference type="Gene3D" id="1.10.510.10">
    <property type="entry name" value="Transferase(Phosphotransferase) domain 1"/>
    <property type="match status" value="1"/>
</dbReference>
<evidence type="ECO:0000256" key="4">
    <source>
        <dbReference type="ARBA" id="ARBA00022723"/>
    </source>
</evidence>
<keyword evidence="3 17" id="KW-0808">Transferase</keyword>
<evidence type="ECO:0000256" key="12">
    <source>
        <dbReference type="ARBA" id="ARBA00048679"/>
    </source>
</evidence>
<dbReference type="InterPro" id="IPR017441">
    <property type="entry name" value="Protein_kinase_ATP_BS"/>
</dbReference>
<dbReference type="PANTHER" id="PTHR24350">
    <property type="entry name" value="SERINE/THREONINE-PROTEIN KINASE IAL-RELATED"/>
    <property type="match status" value="1"/>
</dbReference>
<evidence type="ECO:0000256" key="6">
    <source>
        <dbReference type="ARBA" id="ARBA00022741"/>
    </source>
</evidence>
<evidence type="ECO:0000256" key="7">
    <source>
        <dbReference type="ARBA" id="ARBA00022777"/>
    </source>
</evidence>
<dbReference type="PROSITE" id="PS00107">
    <property type="entry name" value="PROTEIN_KINASE_ATP"/>
    <property type="match status" value="1"/>
</dbReference>
<comment type="similarity">
    <text evidence="10">Belongs to the protein kinase superfamily. Ser/Thr protein kinase family. CDPK subfamily.</text>
</comment>
<keyword evidence="5" id="KW-0677">Repeat</keyword>
<keyword evidence="4" id="KW-0479">Metal-binding</keyword>
<proteinExistence type="inferred from homology"/>
<keyword evidence="6 14" id="KW-0547">Nucleotide-binding</keyword>
<keyword evidence="2 17" id="KW-0723">Serine/threonine-protein kinase</keyword>
<feature type="binding site" evidence="14">
    <location>
        <position position="171"/>
    </location>
    <ligand>
        <name>ATP</name>
        <dbReference type="ChEBI" id="CHEBI:30616"/>
    </ligand>
</feature>
<comment type="cofactor">
    <cofactor evidence="1">
        <name>Mg(2+)</name>
        <dbReference type="ChEBI" id="CHEBI:18420"/>
    </cofactor>
</comment>
<organism evidence="20 21">
    <name type="scientific">Stentor coeruleus</name>
    <dbReference type="NCBI Taxonomy" id="5963"/>
    <lineage>
        <taxon>Eukaryota</taxon>
        <taxon>Sar</taxon>
        <taxon>Alveolata</taxon>
        <taxon>Ciliophora</taxon>
        <taxon>Postciliodesmatophora</taxon>
        <taxon>Heterotrichea</taxon>
        <taxon>Heterotrichida</taxon>
        <taxon>Stentoridae</taxon>
        <taxon>Stentor</taxon>
    </lineage>
</organism>
<dbReference type="PROSITE" id="PS50011">
    <property type="entry name" value="PROTEIN_KINASE_DOM"/>
    <property type="match status" value="1"/>
</dbReference>
<dbReference type="GO" id="GO:0046872">
    <property type="term" value="F:metal ion binding"/>
    <property type="evidence" value="ECO:0007669"/>
    <property type="project" value="UniProtKB-KW"/>
</dbReference>
<dbReference type="FunFam" id="3.30.200.20:FF:000315">
    <property type="entry name" value="Calcium-dependent protein kinase 3"/>
    <property type="match status" value="1"/>
</dbReference>
<gene>
    <name evidence="20" type="ORF">SteCoe_35501</name>
</gene>
<evidence type="ECO:0000256" key="11">
    <source>
        <dbReference type="ARBA" id="ARBA00047899"/>
    </source>
</evidence>
<comment type="similarity">
    <text evidence="17">Belongs to the protein kinase superfamily. Ser/Thr protein kinase family. Aurora subfamily.</text>
</comment>
<evidence type="ECO:0000256" key="10">
    <source>
        <dbReference type="ARBA" id="ARBA00024334"/>
    </source>
</evidence>
<feature type="binding site" evidence="14">
    <location>
        <begin position="157"/>
        <end position="158"/>
    </location>
    <ligand>
        <name>ATP</name>
        <dbReference type="ChEBI" id="CHEBI:30616"/>
    </ligand>
</feature>
<name>A0A1R2ASC7_9CILI</name>
<dbReference type="PROSITE" id="PS00108">
    <property type="entry name" value="PROTEIN_KINASE_ST"/>
    <property type="match status" value="1"/>
</dbReference>
<evidence type="ECO:0000256" key="2">
    <source>
        <dbReference type="ARBA" id="ARBA00022527"/>
    </source>
</evidence>
<evidence type="ECO:0000256" key="13">
    <source>
        <dbReference type="PIRSR" id="PIRSR630616-1"/>
    </source>
</evidence>
<keyword evidence="21" id="KW-1185">Reference proteome</keyword>
<dbReference type="SUPFAM" id="SSF56112">
    <property type="entry name" value="Protein kinase-like (PK-like)"/>
    <property type="match status" value="1"/>
</dbReference>
<evidence type="ECO:0000256" key="17">
    <source>
        <dbReference type="RuleBase" id="RU367134"/>
    </source>
</evidence>
<dbReference type="Proteomes" id="UP000187209">
    <property type="component" value="Unassembled WGS sequence"/>
</dbReference>
<evidence type="ECO:0000256" key="14">
    <source>
        <dbReference type="PIRSR" id="PIRSR630616-2"/>
    </source>
</evidence>
<evidence type="ECO:0000256" key="15">
    <source>
        <dbReference type="PIRSR" id="PIRSR630616-3"/>
    </source>
</evidence>
<dbReference type="EC" id="2.7.11.1" evidence="17"/>
<evidence type="ECO:0000256" key="9">
    <source>
        <dbReference type="ARBA" id="ARBA00022840"/>
    </source>
</evidence>
<dbReference type="GO" id="GO:0004674">
    <property type="term" value="F:protein serine/threonine kinase activity"/>
    <property type="evidence" value="ECO:0007669"/>
    <property type="project" value="UniProtKB-KW"/>
</dbReference>
<evidence type="ECO:0000259" key="19">
    <source>
        <dbReference type="PROSITE" id="PS50011"/>
    </source>
</evidence>
<feature type="domain" description="Protein kinase" evidence="19">
    <location>
        <begin position="30"/>
        <end position="282"/>
    </location>
</feature>
<accession>A0A1R2ASC7</accession>
<dbReference type="SMART" id="SM00220">
    <property type="entry name" value="S_TKc"/>
    <property type="match status" value="1"/>
</dbReference>
<comment type="catalytic activity">
    <reaction evidence="11 17">
        <text>L-threonyl-[protein] + ATP = O-phospho-L-threonyl-[protein] + ADP + H(+)</text>
        <dbReference type="Rhea" id="RHEA:46608"/>
        <dbReference type="Rhea" id="RHEA-COMP:11060"/>
        <dbReference type="Rhea" id="RHEA-COMP:11605"/>
        <dbReference type="ChEBI" id="CHEBI:15378"/>
        <dbReference type="ChEBI" id="CHEBI:30013"/>
        <dbReference type="ChEBI" id="CHEBI:30616"/>
        <dbReference type="ChEBI" id="CHEBI:61977"/>
        <dbReference type="ChEBI" id="CHEBI:456216"/>
        <dbReference type="EC" id="2.7.11.1"/>
    </reaction>
</comment>
<dbReference type="CDD" id="cd14007">
    <property type="entry name" value="STKc_Aurora"/>
    <property type="match status" value="1"/>
</dbReference>
<keyword evidence="7 17" id="KW-0418">Kinase</keyword>
<evidence type="ECO:0000256" key="5">
    <source>
        <dbReference type="ARBA" id="ARBA00022737"/>
    </source>
</evidence>
<feature type="cross-link" description="Glycyl lysine isopeptide (Lys-Gly) (interchain with G-Cter in SUMO2)" evidence="15">
    <location>
        <position position="155"/>
    </location>
</feature>
<feature type="coiled-coil region" evidence="18">
    <location>
        <begin position="532"/>
        <end position="581"/>
    </location>
</feature>
<protein>
    <recommendedName>
        <fullName evidence="17">Aurora kinase</fullName>
        <ecNumber evidence="17">2.7.11.1</ecNumber>
    </recommendedName>
</protein>
<feature type="binding site" evidence="14 16">
    <location>
        <position position="59"/>
    </location>
    <ligand>
        <name>ATP</name>
        <dbReference type="ChEBI" id="CHEBI:30616"/>
    </ligand>
</feature>
<evidence type="ECO:0000256" key="3">
    <source>
        <dbReference type="ARBA" id="ARBA00022679"/>
    </source>
</evidence>
<reference evidence="20 21" key="1">
    <citation type="submission" date="2016-11" db="EMBL/GenBank/DDBJ databases">
        <title>The macronuclear genome of Stentor coeruleus: a giant cell with tiny introns.</title>
        <authorList>
            <person name="Slabodnick M."/>
            <person name="Ruby J.G."/>
            <person name="Reiff S.B."/>
            <person name="Swart E.C."/>
            <person name="Gosai S."/>
            <person name="Prabakaran S."/>
            <person name="Witkowska E."/>
            <person name="Larue G.E."/>
            <person name="Fisher S."/>
            <person name="Freeman R.M."/>
            <person name="Gunawardena J."/>
            <person name="Chu W."/>
            <person name="Stover N.A."/>
            <person name="Gregory B.D."/>
            <person name="Nowacki M."/>
            <person name="Derisi J."/>
            <person name="Roy S.W."/>
            <person name="Marshall W.F."/>
            <person name="Sood P."/>
        </authorList>
    </citation>
    <scope>NUCLEOTIDE SEQUENCE [LARGE SCALE GENOMIC DNA]</scope>
    <source>
        <strain evidence="20">WM001</strain>
    </source>
</reference>
<keyword evidence="9 14" id="KW-0067">ATP-binding</keyword>
<evidence type="ECO:0000313" key="21">
    <source>
        <dbReference type="Proteomes" id="UP000187209"/>
    </source>
</evidence>
<keyword evidence="18" id="KW-0175">Coiled coil</keyword>
<comment type="caution">
    <text evidence="20">The sequence shown here is derived from an EMBL/GenBank/DDBJ whole genome shotgun (WGS) entry which is preliminary data.</text>
</comment>
<dbReference type="InterPro" id="IPR011009">
    <property type="entry name" value="Kinase-like_dom_sf"/>
</dbReference>
<evidence type="ECO:0000256" key="1">
    <source>
        <dbReference type="ARBA" id="ARBA00001946"/>
    </source>
</evidence>
<dbReference type="Pfam" id="PF00069">
    <property type="entry name" value="Pkinase"/>
    <property type="match status" value="1"/>
</dbReference>
<evidence type="ECO:0000313" key="20">
    <source>
        <dbReference type="EMBL" id="OMJ67355.1"/>
    </source>
</evidence>
<dbReference type="AlphaFoldDB" id="A0A1R2ASC7"/>
<dbReference type="FunFam" id="1.10.510.10:FF:000235">
    <property type="entry name" value="Serine/threonine-protein kinase ark1"/>
    <property type="match status" value="1"/>
</dbReference>
<evidence type="ECO:0000256" key="8">
    <source>
        <dbReference type="ARBA" id="ARBA00022837"/>
    </source>
</evidence>
<keyword evidence="8" id="KW-0106">Calcium</keyword>
<dbReference type="InterPro" id="IPR000719">
    <property type="entry name" value="Prot_kinase_dom"/>
</dbReference>
<comment type="catalytic activity">
    <reaction evidence="12 17">
        <text>L-seryl-[protein] + ATP = O-phospho-L-seryl-[protein] + ADP + H(+)</text>
        <dbReference type="Rhea" id="RHEA:17989"/>
        <dbReference type="Rhea" id="RHEA-COMP:9863"/>
        <dbReference type="Rhea" id="RHEA-COMP:11604"/>
        <dbReference type="ChEBI" id="CHEBI:15378"/>
        <dbReference type="ChEBI" id="CHEBI:29999"/>
        <dbReference type="ChEBI" id="CHEBI:30616"/>
        <dbReference type="ChEBI" id="CHEBI:83421"/>
        <dbReference type="ChEBI" id="CHEBI:456216"/>
        <dbReference type="EC" id="2.7.11.1"/>
    </reaction>
</comment>
<feature type="active site" description="Proton acceptor" evidence="13">
    <location>
        <position position="153"/>
    </location>
</feature>
<dbReference type="InterPro" id="IPR030616">
    <property type="entry name" value="Aur-like"/>
</dbReference>
<evidence type="ECO:0000256" key="18">
    <source>
        <dbReference type="SAM" id="Coils"/>
    </source>
</evidence>
<dbReference type="InterPro" id="IPR008271">
    <property type="entry name" value="Ser/Thr_kinase_AS"/>
</dbReference>